<evidence type="ECO:0000256" key="1">
    <source>
        <dbReference type="ARBA" id="ARBA00023015"/>
    </source>
</evidence>
<dbReference type="InterPro" id="IPR031803">
    <property type="entry name" value="BAT_GAF/HTH-assoc"/>
</dbReference>
<feature type="domain" description="Bacterioopsin transcriptional activator GAF and HTH associated" evidence="4">
    <location>
        <begin position="10"/>
        <end position="151"/>
    </location>
</feature>
<protein>
    <submittedName>
        <fullName evidence="5">Bacterio-opsin activator domain-containing protein</fullName>
    </submittedName>
</protein>
<name>A0ABD5NJN8_9EURY</name>
<reference evidence="5 6" key="1">
    <citation type="journal article" date="2019" name="Int. J. Syst. Evol. Microbiol.">
        <title>The Global Catalogue of Microorganisms (GCM) 10K type strain sequencing project: providing services to taxonomists for standard genome sequencing and annotation.</title>
        <authorList>
            <consortium name="The Broad Institute Genomics Platform"/>
            <consortium name="The Broad Institute Genome Sequencing Center for Infectious Disease"/>
            <person name="Wu L."/>
            <person name="Ma J."/>
        </authorList>
    </citation>
    <scope>NUCLEOTIDE SEQUENCE [LARGE SCALE GENOMIC DNA]</scope>
    <source>
        <strain evidence="5 6">IBRC-M 10256</strain>
    </source>
</reference>
<evidence type="ECO:0000313" key="6">
    <source>
        <dbReference type="Proteomes" id="UP001595846"/>
    </source>
</evidence>
<accession>A0ABD5NJN8</accession>
<dbReference type="RefSeq" id="WP_256532003.1">
    <property type="nucleotide sequence ID" value="NZ_CP101824.1"/>
</dbReference>
<organism evidence="5 6">
    <name type="scientific">Halovivax cerinus</name>
    <dbReference type="NCBI Taxonomy" id="1487865"/>
    <lineage>
        <taxon>Archaea</taxon>
        <taxon>Methanobacteriati</taxon>
        <taxon>Methanobacteriota</taxon>
        <taxon>Stenosarchaea group</taxon>
        <taxon>Halobacteria</taxon>
        <taxon>Halobacteriales</taxon>
        <taxon>Natrialbaceae</taxon>
        <taxon>Halovivax</taxon>
    </lineage>
</organism>
<dbReference type="PANTHER" id="PTHR34236:SF1">
    <property type="entry name" value="DIMETHYL SULFOXIDE REDUCTASE TRANSCRIPTIONAL ACTIVATOR"/>
    <property type="match status" value="1"/>
</dbReference>
<keyword evidence="6" id="KW-1185">Reference proteome</keyword>
<dbReference type="AlphaFoldDB" id="A0ABD5NJN8"/>
<evidence type="ECO:0000313" key="5">
    <source>
        <dbReference type="EMBL" id="MFC3957066.1"/>
    </source>
</evidence>
<comment type="caution">
    <text evidence="5">The sequence shown here is derived from an EMBL/GenBank/DDBJ whole genome shotgun (WGS) entry which is preliminary data.</text>
</comment>
<evidence type="ECO:0000259" key="3">
    <source>
        <dbReference type="Pfam" id="PF04967"/>
    </source>
</evidence>
<dbReference type="PANTHER" id="PTHR34236">
    <property type="entry name" value="DIMETHYL SULFOXIDE REDUCTASE TRANSCRIPTIONAL ACTIVATOR"/>
    <property type="match status" value="1"/>
</dbReference>
<feature type="domain" description="HTH bat-type" evidence="3">
    <location>
        <begin position="170"/>
        <end position="221"/>
    </location>
</feature>
<evidence type="ECO:0000256" key="2">
    <source>
        <dbReference type="ARBA" id="ARBA00023163"/>
    </source>
</evidence>
<dbReference type="GeneID" id="73904770"/>
<keyword evidence="1" id="KW-0805">Transcription regulation</keyword>
<evidence type="ECO:0000259" key="4">
    <source>
        <dbReference type="Pfam" id="PF15915"/>
    </source>
</evidence>
<dbReference type="Pfam" id="PF04967">
    <property type="entry name" value="HTH_10"/>
    <property type="match status" value="1"/>
</dbReference>
<dbReference type="InterPro" id="IPR007050">
    <property type="entry name" value="HTH_bacterioopsin"/>
</dbReference>
<proteinExistence type="predicted"/>
<keyword evidence="2" id="KW-0804">Transcription</keyword>
<dbReference type="Pfam" id="PF15915">
    <property type="entry name" value="BAT"/>
    <property type="match status" value="1"/>
</dbReference>
<sequence>MRTPTNERAVSEVEFHLSEASYPFVELSAVADCHVELTTMIERDDDRYAEFVNVTGADPVQIESVAGETDTVDATFLHRTDDRCLFEFLVSGNCPAYRLAALGALPRTVEGVDGEGCIVAEIPRTYDDAAIVERFLAEIPEADLVTKRTKSSVDPLLPGSAIRQAFETNLTERQREVLETAYEAGYYDWPRECTGEAVARRLDVSSAAFSETIHAAERNLLATLFEDDPGDRSE</sequence>
<dbReference type="Proteomes" id="UP001595846">
    <property type="component" value="Unassembled WGS sequence"/>
</dbReference>
<dbReference type="EMBL" id="JBHSAQ010000001">
    <property type="protein sequence ID" value="MFC3957066.1"/>
    <property type="molecule type" value="Genomic_DNA"/>
</dbReference>
<gene>
    <name evidence="5" type="ORF">ACFOUR_01590</name>
</gene>